<reference evidence="2 3" key="3">
    <citation type="submission" date="2020-08" db="EMBL/GenBank/DDBJ databases">
        <title>Genomic Encyclopedia of Type Strains, Phase IV (KMG-IV): sequencing the most valuable type-strain genomes for metagenomic binning, comparative biology and taxonomic classification.</title>
        <authorList>
            <person name="Goeker M."/>
        </authorList>
    </citation>
    <scope>NUCLEOTIDE SEQUENCE [LARGE SCALE GENOMIC DNA]</scope>
    <source>
        <strain evidence="2 3">DSM 24105</strain>
    </source>
</reference>
<gene>
    <name evidence="1" type="ORF">GCM10007884_38480</name>
    <name evidence="2" type="ORF">GGR33_004854</name>
</gene>
<dbReference type="Proteomes" id="UP000517759">
    <property type="component" value="Unassembled WGS sequence"/>
</dbReference>
<dbReference type="RefSeq" id="WP_183512446.1">
    <property type="nucleotide sequence ID" value="NZ_BSPG01000029.1"/>
</dbReference>
<evidence type="ECO:0000313" key="3">
    <source>
        <dbReference type="Proteomes" id="UP000517759"/>
    </source>
</evidence>
<reference evidence="1" key="1">
    <citation type="journal article" date="2014" name="Int. J. Syst. Evol. Microbiol.">
        <title>Complete genome of a new Firmicutes species belonging to the dominant human colonic microbiota ('Ruminococcus bicirculans') reveals two chromosomes and a selective capacity to utilize plant glucans.</title>
        <authorList>
            <consortium name="NISC Comparative Sequencing Program"/>
            <person name="Wegmann U."/>
            <person name="Louis P."/>
            <person name="Goesmann A."/>
            <person name="Henrissat B."/>
            <person name="Duncan S.H."/>
            <person name="Flint H.J."/>
        </authorList>
    </citation>
    <scope>NUCLEOTIDE SEQUENCE</scope>
    <source>
        <strain evidence="1">NBRC 107710</strain>
    </source>
</reference>
<name>A0A7W6AMG0_9HYPH</name>
<sequence length="55" mass="5663">MTQPNTTTQTAPAAEIHFDALAGIHGDAEAEAYQAACAAAEPTLTFDPLFGLDDA</sequence>
<dbReference type="AlphaFoldDB" id="A0A7W6AMG0"/>
<organism evidence="2 3">
    <name type="scientific">Methylobacterium brachythecii</name>
    <dbReference type="NCBI Taxonomy" id="1176177"/>
    <lineage>
        <taxon>Bacteria</taxon>
        <taxon>Pseudomonadati</taxon>
        <taxon>Pseudomonadota</taxon>
        <taxon>Alphaproteobacteria</taxon>
        <taxon>Hyphomicrobiales</taxon>
        <taxon>Methylobacteriaceae</taxon>
        <taxon>Methylobacterium</taxon>
    </lineage>
</organism>
<accession>A0A7W6AMG0</accession>
<dbReference type="EMBL" id="JACIDN010000011">
    <property type="protein sequence ID" value="MBB3905321.1"/>
    <property type="molecule type" value="Genomic_DNA"/>
</dbReference>
<reference evidence="4" key="2">
    <citation type="journal article" date="2019" name="Int. J. Syst. Evol. Microbiol.">
        <title>The Global Catalogue of Microorganisms (GCM) 10K type strain sequencing project: providing services to taxonomists for standard genome sequencing and annotation.</title>
        <authorList>
            <consortium name="The Broad Institute Genomics Platform"/>
            <consortium name="The Broad Institute Genome Sequencing Center for Infectious Disease"/>
            <person name="Wu L."/>
            <person name="Ma J."/>
        </authorList>
    </citation>
    <scope>NUCLEOTIDE SEQUENCE [LARGE SCALE GENOMIC DNA]</scope>
    <source>
        <strain evidence="4">NBRC 107710</strain>
    </source>
</reference>
<evidence type="ECO:0000313" key="4">
    <source>
        <dbReference type="Proteomes" id="UP001156881"/>
    </source>
</evidence>
<evidence type="ECO:0000313" key="1">
    <source>
        <dbReference type="EMBL" id="GLS45857.1"/>
    </source>
</evidence>
<reference evidence="1" key="4">
    <citation type="submission" date="2023-01" db="EMBL/GenBank/DDBJ databases">
        <title>Draft genome sequence of Methylobacterium brachythecii strain NBRC 107710.</title>
        <authorList>
            <person name="Sun Q."/>
            <person name="Mori K."/>
        </authorList>
    </citation>
    <scope>NUCLEOTIDE SEQUENCE</scope>
    <source>
        <strain evidence="1">NBRC 107710</strain>
    </source>
</reference>
<dbReference type="EMBL" id="BSPG01000029">
    <property type="protein sequence ID" value="GLS45857.1"/>
    <property type="molecule type" value="Genomic_DNA"/>
</dbReference>
<protein>
    <submittedName>
        <fullName evidence="2">Uncharacterized protein</fullName>
    </submittedName>
</protein>
<proteinExistence type="predicted"/>
<comment type="caution">
    <text evidence="2">The sequence shown here is derived from an EMBL/GenBank/DDBJ whole genome shotgun (WGS) entry which is preliminary data.</text>
</comment>
<evidence type="ECO:0000313" key="2">
    <source>
        <dbReference type="EMBL" id="MBB3905321.1"/>
    </source>
</evidence>
<keyword evidence="4" id="KW-1185">Reference proteome</keyword>
<dbReference type="Proteomes" id="UP001156881">
    <property type="component" value="Unassembled WGS sequence"/>
</dbReference>